<accession>A0ABV7X281</accession>
<sequence>MAYAQGKAEVKVRNYLFAQDSDDVALTRFIALAASTSGFLKGAPGGHLPGWHQPGRDNRAFIETLHARLAAAYPEAGQPFHAVRLWTNLLWQPAYLAVIGVHVHGALPALARLSQARQNLDIDGYRLEPGPQYRAGTEAMIARAGGELRGMADAVLVEINAVTRLKRLPAMRLLADRMLGLMVRLAQYRPGTGIAEQHRYCALWLEAMGLAGQGSLETIDLPGGRQAAIVARKGCCLDYLAFPGTYCASCPRQEGALWRERQKQDAIAELDAAE</sequence>
<name>A0ABV7X281_9HYPH</name>
<dbReference type="EMBL" id="JBHRYD010000008">
    <property type="protein sequence ID" value="MFC3705239.1"/>
    <property type="molecule type" value="Genomic_DNA"/>
</dbReference>
<evidence type="ECO:0000313" key="2">
    <source>
        <dbReference type="Proteomes" id="UP001595613"/>
    </source>
</evidence>
<comment type="caution">
    <text evidence="1">The sequence shown here is derived from an EMBL/GenBank/DDBJ whole genome shotgun (WGS) entry which is preliminary data.</text>
</comment>
<gene>
    <name evidence="1" type="ORF">ACFOOL_10775</name>
</gene>
<dbReference type="RefSeq" id="WP_380097004.1">
    <property type="nucleotide sequence ID" value="NZ_JBHRYD010000008.1"/>
</dbReference>
<protein>
    <submittedName>
        <fullName evidence="1">Siderophore ferric iron reductase</fullName>
    </submittedName>
</protein>
<dbReference type="InterPro" id="IPR023998">
    <property type="entry name" value="FCR-like"/>
</dbReference>
<dbReference type="NCBIfam" id="TIGR03950">
    <property type="entry name" value="sidero_Fe_reduc"/>
    <property type="match status" value="1"/>
</dbReference>
<organism evidence="1 2">
    <name type="scientific">Devosia honganensis</name>
    <dbReference type="NCBI Taxonomy" id="1610527"/>
    <lineage>
        <taxon>Bacteria</taxon>
        <taxon>Pseudomonadati</taxon>
        <taxon>Pseudomonadota</taxon>
        <taxon>Alphaproteobacteria</taxon>
        <taxon>Hyphomicrobiales</taxon>
        <taxon>Devosiaceae</taxon>
        <taxon>Devosia</taxon>
    </lineage>
</organism>
<proteinExistence type="predicted"/>
<dbReference type="Proteomes" id="UP001595613">
    <property type="component" value="Unassembled WGS sequence"/>
</dbReference>
<evidence type="ECO:0000313" key="1">
    <source>
        <dbReference type="EMBL" id="MFC3705239.1"/>
    </source>
</evidence>
<reference evidence="2" key="1">
    <citation type="journal article" date="2019" name="Int. J. Syst. Evol. Microbiol.">
        <title>The Global Catalogue of Microorganisms (GCM) 10K type strain sequencing project: providing services to taxonomists for standard genome sequencing and annotation.</title>
        <authorList>
            <consortium name="The Broad Institute Genomics Platform"/>
            <consortium name="The Broad Institute Genome Sequencing Center for Infectious Disease"/>
            <person name="Wu L."/>
            <person name="Ma J."/>
        </authorList>
    </citation>
    <scope>NUCLEOTIDE SEQUENCE [LARGE SCALE GENOMIC DNA]</scope>
    <source>
        <strain evidence="2">KCTC 42281</strain>
    </source>
</reference>
<keyword evidence="2" id="KW-1185">Reference proteome</keyword>